<dbReference type="EMBL" id="ML978124">
    <property type="protein sequence ID" value="KAF2100644.1"/>
    <property type="molecule type" value="Genomic_DNA"/>
</dbReference>
<dbReference type="OrthoDB" id="3364132at2759"/>
<evidence type="ECO:0000259" key="1">
    <source>
        <dbReference type="Pfam" id="PF25534"/>
    </source>
</evidence>
<proteinExistence type="predicted"/>
<protein>
    <recommendedName>
        <fullName evidence="1">DUF7918 domain-containing protein</fullName>
    </recommendedName>
</protein>
<dbReference type="InterPro" id="IPR057678">
    <property type="entry name" value="DUF7918"/>
</dbReference>
<sequence>MAILPSIPELTVEIWSNGSKLIGYDNDNDEVNPNTITKYVEAKSGENFELRWIIGKDFPHKSTGLTSRIYLDGDHATSVLLGPSHLQNGYKLTVEGVNCRSEDGSCSSKKFLFADISFSEESTEAVSAGLQRKMQSLGTISVRLWRENILQGTEIPLTAKDPALGVEPIPEKALKGRAISQTVKLDQPIPYRHGMWKTFKTGKALKIQGIVPRTPSPVPLEEREVDDLSPEEMRELLRRQRGTSLQIKVEQIKREKIKSENIKREKVNCEIELDGDEEGVVITSAQRCKRARTSYDVDKQVEIVDLSD</sequence>
<name>A0A9P4MCG9_9PEZI</name>
<accession>A0A9P4MCG9</accession>
<dbReference type="AlphaFoldDB" id="A0A9P4MCG9"/>
<feature type="domain" description="DUF7918" evidence="1">
    <location>
        <begin position="10"/>
        <end position="194"/>
    </location>
</feature>
<comment type="caution">
    <text evidence="2">The sequence shown here is derived from an EMBL/GenBank/DDBJ whole genome shotgun (WGS) entry which is preliminary data.</text>
</comment>
<keyword evidence="3" id="KW-1185">Reference proteome</keyword>
<dbReference type="PANTHER" id="PTHR36223">
    <property type="entry name" value="BETA-LACTAMASE-TYPE TRANSPEPTIDASE FOLD DOMAIN CONTAINING PROTEIN"/>
    <property type="match status" value="1"/>
</dbReference>
<evidence type="ECO:0000313" key="2">
    <source>
        <dbReference type="EMBL" id="KAF2100644.1"/>
    </source>
</evidence>
<dbReference type="Pfam" id="PF25534">
    <property type="entry name" value="DUF7918"/>
    <property type="match status" value="1"/>
</dbReference>
<reference evidence="2" key="1">
    <citation type="journal article" date="2020" name="Stud. Mycol.">
        <title>101 Dothideomycetes genomes: a test case for predicting lifestyles and emergence of pathogens.</title>
        <authorList>
            <person name="Haridas S."/>
            <person name="Albert R."/>
            <person name="Binder M."/>
            <person name="Bloem J."/>
            <person name="Labutti K."/>
            <person name="Salamov A."/>
            <person name="Andreopoulos B."/>
            <person name="Baker S."/>
            <person name="Barry K."/>
            <person name="Bills G."/>
            <person name="Bluhm B."/>
            <person name="Cannon C."/>
            <person name="Castanera R."/>
            <person name="Culley D."/>
            <person name="Daum C."/>
            <person name="Ezra D."/>
            <person name="Gonzalez J."/>
            <person name="Henrissat B."/>
            <person name="Kuo A."/>
            <person name="Liang C."/>
            <person name="Lipzen A."/>
            <person name="Lutzoni F."/>
            <person name="Magnuson J."/>
            <person name="Mondo S."/>
            <person name="Nolan M."/>
            <person name="Ohm R."/>
            <person name="Pangilinan J."/>
            <person name="Park H.-J."/>
            <person name="Ramirez L."/>
            <person name="Alfaro M."/>
            <person name="Sun H."/>
            <person name="Tritt A."/>
            <person name="Yoshinaga Y."/>
            <person name="Zwiers L.-H."/>
            <person name="Turgeon B."/>
            <person name="Goodwin S."/>
            <person name="Spatafora J."/>
            <person name="Crous P."/>
            <person name="Grigoriev I."/>
        </authorList>
    </citation>
    <scope>NUCLEOTIDE SEQUENCE</scope>
    <source>
        <strain evidence="2">CBS 133067</strain>
    </source>
</reference>
<dbReference type="Proteomes" id="UP000799772">
    <property type="component" value="Unassembled WGS sequence"/>
</dbReference>
<organism evidence="2 3">
    <name type="scientific">Rhizodiscina lignyota</name>
    <dbReference type="NCBI Taxonomy" id="1504668"/>
    <lineage>
        <taxon>Eukaryota</taxon>
        <taxon>Fungi</taxon>
        <taxon>Dikarya</taxon>
        <taxon>Ascomycota</taxon>
        <taxon>Pezizomycotina</taxon>
        <taxon>Dothideomycetes</taxon>
        <taxon>Pleosporomycetidae</taxon>
        <taxon>Aulographales</taxon>
        <taxon>Rhizodiscinaceae</taxon>
        <taxon>Rhizodiscina</taxon>
    </lineage>
</organism>
<evidence type="ECO:0000313" key="3">
    <source>
        <dbReference type="Proteomes" id="UP000799772"/>
    </source>
</evidence>
<dbReference type="PANTHER" id="PTHR36223:SF1">
    <property type="entry name" value="TRANSCRIPTION ELONGATION FACTOR EAF N-TERMINAL DOMAIN-CONTAINING PROTEIN"/>
    <property type="match status" value="1"/>
</dbReference>
<gene>
    <name evidence="2" type="ORF">NA57DRAFT_74245</name>
</gene>